<proteinExistence type="predicted"/>
<reference evidence="1 2" key="1">
    <citation type="submission" date="2023-11" db="EMBL/GenBank/DDBJ databases">
        <title>Peredibacter starrii A3.12.</title>
        <authorList>
            <person name="Mitchell R.J."/>
        </authorList>
    </citation>
    <scope>NUCLEOTIDE SEQUENCE [LARGE SCALE GENOMIC DNA]</scope>
    <source>
        <strain evidence="1 2">A3.12</strain>
    </source>
</reference>
<evidence type="ECO:0000313" key="2">
    <source>
        <dbReference type="Proteomes" id="UP001324634"/>
    </source>
</evidence>
<dbReference type="Proteomes" id="UP001324634">
    <property type="component" value="Chromosome"/>
</dbReference>
<name>A0AAX4HL38_9BACT</name>
<accession>A0AAX4HL38</accession>
<evidence type="ECO:0000313" key="1">
    <source>
        <dbReference type="EMBL" id="WPU63941.1"/>
    </source>
</evidence>
<gene>
    <name evidence="1" type="ORF">SOO65_14695</name>
</gene>
<sequence>MKYLIVFSLLLNVAHAGECKLTGITQSCQKYETKFDLQNIEDCTSLAKKTHKNKFFNFIEKDDQLVRTNVTFKEEAVQEDEIEFSQSNC</sequence>
<dbReference type="AlphaFoldDB" id="A0AAX4HL38"/>
<keyword evidence="2" id="KW-1185">Reference proteome</keyword>
<dbReference type="KEGG" id="psti:SOO65_14695"/>
<dbReference type="EMBL" id="CP139487">
    <property type="protein sequence ID" value="WPU63941.1"/>
    <property type="molecule type" value="Genomic_DNA"/>
</dbReference>
<organism evidence="1 2">
    <name type="scientific">Peredibacter starrii</name>
    <dbReference type="NCBI Taxonomy" id="28202"/>
    <lineage>
        <taxon>Bacteria</taxon>
        <taxon>Pseudomonadati</taxon>
        <taxon>Bdellovibrionota</taxon>
        <taxon>Bacteriovoracia</taxon>
        <taxon>Bacteriovoracales</taxon>
        <taxon>Bacteriovoracaceae</taxon>
        <taxon>Peredibacter</taxon>
    </lineage>
</organism>
<dbReference type="RefSeq" id="WP_321391637.1">
    <property type="nucleotide sequence ID" value="NZ_CP139487.1"/>
</dbReference>
<protein>
    <submittedName>
        <fullName evidence="1">Uncharacterized protein</fullName>
    </submittedName>
</protein>